<feature type="region of interest" description="Disordered" evidence="1">
    <location>
        <begin position="261"/>
        <end position="287"/>
    </location>
</feature>
<keyword evidence="3" id="KW-1185">Reference proteome</keyword>
<dbReference type="Proteomes" id="UP001084650">
    <property type="component" value="Unassembled WGS sequence"/>
</dbReference>
<protein>
    <recommendedName>
        <fullName evidence="4">Rep protein</fullName>
    </recommendedName>
</protein>
<organism evidence="2 3">
    <name type="scientific">Mycolicibacterium iranicum</name>
    <name type="common">Mycobacterium iranicum</name>
    <dbReference type="NCBI Taxonomy" id="912594"/>
    <lineage>
        <taxon>Bacteria</taxon>
        <taxon>Bacillati</taxon>
        <taxon>Actinomycetota</taxon>
        <taxon>Actinomycetes</taxon>
        <taxon>Mycobacteriales</taxon>
        <taxon>Mycobacteriaceae</taxon>
        <taxon>Mycolicibacterium</taxon>
    </lineage>
</organism>
<evidence type="ECO:0000256" key="1">
    <source>
        <dbReference type="SAM" id="MobiDB-lite"/>
    </source>
</evidence>
<sequence>MWTSRAGWLDELAAWADTEAGRAACARKVRASMLLRVAATLAAHADHSTGRHCAVTNTVVAKTTGCTARTVSTVRAVLREAGFAVEVHRGTGSAVVPRSARRPSVWHLVSRREPVDNRVVFHLPPSRRDRRCSLVSNTSPSTRKRAPKTKSPSKKQPQRARRYASRPLHVQQLAAGVISRSRGLGNVHTGHICDALSRSGLDLDAWTARGITDALNADMQTRGWSWPDRIERPGAFLATRLRRLPVRPCGALQGGVTAASLDSSAPSSAAVSVPLSPTQDVTPEPVSVPASASHRAAMLAQIRTAITGSKAQR</sequence>
<evidence type="ECO:0000313" key="2">
    <source>
        <dbReference type="EMBL" id="MCZ0732358.1"/>
    </source>
</evidence>
<gene>
    <name evidence="2" type="ORF">OY187_30350</name>
</gene>
<dbReference type="EMBL" id="JAPQYE010000029">
    <property type="protein sequence ID" value="MCZ0732358.1"/>
    <property type="molecule type" value="Genomic_DNA"/>
</dbReference>
<accession>A0ABT4HQ35</accession>
<feature type="region of interest" description="Disordered" evidence="1">
    <location>
        <begin position="130"/>
        <end position="166"/>
    </location>
</feature>
<evidence type="ECO:0000313" key="3">
    <source>
        <dbReference type="Proteomes" id="UP001084650"/>
    </source>
</evidence>
<feature type="compositionally biased region" description="Low complexity" evidence="1">
    <location>
        <begin position="261"/>
        <end position="277"/>
    </location>
</feature>
<proteinExistence type="predicted"/>
<name>A0ABT4HQ35_MYCIR</name>
<comment type="caution">
    <text evidence="2">The sequence shown here is derived from an EMBL/GenBank/DDBJ whole genome shotgun (WGS) entry which is preliminary data.</text>
</comment>
<reference evidence="2" key="1">
    <citation type="submission" date="2022-12" db="EMBL/GenBank/DDBJ databases">
        <title>Whole genome sequence of Mycolicibacterium iranicum strain SBH312.</title>
        <authorList>
            <person name="Jani J."/>
            <person name="Arifin Mustapha Z."/>
            <person name="Ahmed K."/>
            <person name="Kai Ling C."/>
        </authorList>
    </citation>
    <scope>NUCLEOTIDE SEQUENCE</scope>
    <source>
        <strain evidence="2">SBH312</strain>
    </source>
</reference>
<feature type="compositionally biased region" description="Basic residues" evidence="1">
    <location>
        <begin position="142"/>
        <end position="164"/>
    </location>
</feature>
<evidence type="ECO:0008006" key="4">
    <source>
        <dbReference type="Google" id="ProtNLM"/>
    </source>
</evidence>